<dbReference type="GO" id="GO:0043041">
    <property type="term" value="P:amino acid activation for nonribosomal peptide biosynthetic process"/>
    <property type="evidence" value="ECO:0007669"/>
    <property type="project" value="TreeGrafter"/>
</dbReference>
<dbReference type="InterPro" id="IPR000873">
    <property type="entry name" value="AMP-dep_synth/lig_dom"/>
</dbReference>
<dbReference type="GO" id="GO:0044550">
    <property type="term" value="P:secondary metabolite biosynthetic process"/>
    <property type="evidence" value="ECO:0007669"/>
    <property type="project" value="TreeGrafter"/>
</dbReference>
<dbReference type="AlphaFoldDB" id="A0A9W9X1F3"/>
<feature type="region of interest" description="Disordered" evidence="5">
    <location>
        <begin position="1"/>
        <end position="21"/>
    </location>
</feature>
<dbReference type="GO" id="GO:0031177">
    <property type="term" value="F:phosphopantetheine binding"/>
    <property type="evidence" value="ECO:0007669"/>
    <property type="project" value="TreeGrafter"/>
</dbReference>
<dbReference type="PANTHER" id="PTHR45527">
    <property type="entry name" value="NONRIBOSOMAL PEPTIDE SYNTHETASE"/>
    <property type="match status" value="1"/>
</dbReference>
<dbReference type="Gene3D" id="1.10.1200.10">
    <property type="entry name" value="ACP-like"/>
    <property type="match status" value="1"/>
</dbReference>
<dbReference type="SUPFAM" id="SSF52777">
    <property type="entry name" value="CoA-dependent acyltransferases"/>
    <property type="match status" value="2"/>
</dbReference>
<dbReference type="Gene3D" id="3.30.559.30">
    <property type="entry name" value="Nonribosomal peptide synthetase, condensation domain"/>
    <property type="match status" value="1"/>
</dbReference>
<dbReference type="InterPro" id="IPR001242">
    <property type="entry name" value="Condensation_dom"/>
</dbReference>
<dbReference type="CDD" id="cd05918">
    <property type="entry name" value="A_NRPS_SidN3_like"/>
    <property type="match status" value="1"/>
</dbReference>
<dbReference type="InterPro" id="IPR036736">
    <property type="entry name" value="ACP-like_sf"/>
</dbReference>
<dbReference type="EMBL" id="JAPWDO010000003">
    <property type="protein sequence ID" value="KAJ5480641.1"/>
    <property type="molecule type" value="Genomic_DNA"/>
</dbReference>
<comment type="similarity">
    <text evidence="4">Belongs to the NRP synthetase family.</text>
</comment>
<dbReference type="Pfam" id="PF00668">
    <property type="entry name" value="Condensation"/>
    <property type="match status" value="1"/>
</dbReference>
<feature type="compositionally biased region" description="Polar residues" evidence="5">
    <location>
        <begin position="1"/>
        <end position="13"/>
    </location>
</feature>
<reference evidence="8" key="2">
    <citation type="journal article" date="2023" name="IMA Fungus">
        <title>Comparative genomic study of the Penicillium genus elucidates a diverse pangenome and 15 lateral gene transfer events.</title>
        <authorList>
            <person name="Petersen C."/>
            <person name="Sorensen T."/>
            <person name="Nielsen M.R."/>
            <person name="Sondergaard T.E."/>
            <person name="Sorensen J.L."/>
            <person name="Fitzpatrick D.A."/>
            <person name="Frisvad J.C."/>
            <person name="Nielsen K.L."/>
        </authorList>
    </citation>
    <scope>NUCLEOTIDE SEQUENCE</scope>
    <source>
        <strain evidence="8">IBT 17660</strain>
    </source>
</reference>
<keyword evidence="3" id="KW-0436">Ligase</keyword>
<dbReference type="Pfam" id="PF00501">
    <property type="entry name" value="AMP-binding"/>
    <property type="match status" value="1"/>
</dbReference>
<protein>
    <recommendedName>
        <fullName evidence="10">Carrier domain-containing protein</fullName>
    </recommendedName>
</protein>
<accession>A0A9W9X1F3</accession>
<dbReference type="OrthoDB" id="416786at2759"/>
<evidence type="ECO:0000259" key="7">
    <source>
        <dbReference type="Pfam" id="PF00668"/>
    </source>
</evidence>
<feature type="domain" description="AMP-dependent synthetase/ligase" evidence="6">
    <location>
        <begin position="212"/>
        <end position="554"/>
    </location>
</feature>
<dbReference type="PANTHER" id="PTHR45527:SF3">
    <property type="entry name" value="SIDEROPHORE SYNTHETASE (EUROFUNG)"/>
    <property type="match status" value="1"/>
</dbReference>
<dbReference type="GO" id="GO:0016874">
    <property type="term" value="F:ligase activity"/>
    <property type="evidence" value="ECO:0007669"/>
    <property type="project" value="UniProtKB-KW"/>
</dbReference>
<dbReference type="SUPFAM" id="SSF56801">
    <property type="entry name" value="Acetyl-CoA synthetase-like"/>
    <property type="match status" value="1"/>
</dbReference>
<keyword evidence="9" id="KW-1185">Reference proteome</keyword>
<evidence type="ECO:0000256" key="4">
    <source>
        <dbReference type="ARBA" id="ARBA00029454"/>
    </source>
</evidence>
<evidence type="ECO:0000259" key="6">
    <source>
        <dbReference type="Pfam" id="PF00501"/>
    </source>
</evidence>
<keyword evidence="1" id="KW-0596">Phosphopantetheine</keyword>
<dbReference type="InterPro" id="IPR045851">
    <property type="entry name" value="AMP-bd_C_sf"/>
</dbReference>
<sequence length="1254" mass="137852">MTTAEPQTHSPSAGSGKDDQKSAATLCRELMRPVGSDIGQNQKGLTLPIPERLSQLNLFYHAILSWAVVQAQYEGQDQVIFDAHIPADELPSATKKLDEGIEHELSGSTISLYLEMRPEMITSEAFMHVEQRVTASSQMENGSLKQFSSAKTVLWLDNGKTPICEANTSLFGKSESRIGDIMTINPLDWKELQERNSKAPPRVDECVHDVIRERCLQQPHALAICSHEGEITYQDLLTLASLVARALQNRGVGPGTFVPLCFPKTHWAMVSVLGVMMAGGAFVLLETAYPLARLVGICETLEPRVVLCVSRTSDLAQHLAPDVLIVNDEDSLRSDAAATSFRSPSVGPSDAIYAVFTSGSTGVPKGVVIQHRAYSSAARTHIEKFHMDAQSRVLQFASYAFDIALLKILTTLMVGGCLCVLGDTQRTDSFVQSARAMRPSHAFLTPSFIRSLSVEDVDQIGIHTLVLIGEKVTPMHLDSCSERVRVINGYGPAECTPITTIYPDLRAAANPSNVGWSQCSACWVVDPRDHNRLAPIGAVGELIIEGWNVGREYLKDAAKTQAAFISSPEWLISVRGTGNTIPLYKTSDLVQQLPDGSLVCAGRKGTQVKLRGQRLELEEVETHCRGYFPQAVEIVADVITIDGNSEDAFLVLVVVIRPAEESEDNQVILPPTDDFVVLADSAKEGLKRILPSYMVPSIILPSAGLPKNVSRKMDRQQLRRCIANLSPPQLRGYQVIAPSDSDSGVLIGKTLDEKPISLPWGGNSISAMRVASTARSQNLSLVASDLLSHPTLSSLAEYANPIEPIVFDTTPFSLIGAPEEALGPFYAKLHEKHVIPEGANILDMAPLTNYQCEMLETGGLDSFMFIYDGPVDKDRLRNACQTVWDLYPMLRTVFVPMGDNFVQIVLSHVNLPFDAIETEEAVEPVTTSCAKKLCQRSSLGSLGASLTLVSSRDGGQHGFVITLSHLQYDGISMHFIANDIALAYCGKVPAPRPDYFNYLYFRAQHCLDDAFSFWKQYLQQAPVNRLLEKYHTEDPSPPLGMAWCSSQELTIRIPSFSQRVTLATLVRAAWSVALGERYQESDVMFQQTVHGRDSTLANVDQIFGPCINKIPFRITIDSTKSVQQFLSSVQDQQAKALRYDYVDMPDILRRSTSWPAGTRMAWHLLHQNFDATWKCPLDEVDARAQEISDGHPPKSESGLGICTVQGNSLHLVVVEIGTPGDFSPAQELVRRWAELVEKFSCSLHSQLQGLVTIP</sequence>
<evidence type="ECO:0000256" key="5">
    <source>
        <dbReference type="SAM" id="MobiDB-lite"/>
    </source>
</evidence>
<dbReference type="Proteomes" id="UP001147760">
    <property type="component" value="Unassembled WGS sequence"/>
</dbReference>
<dbReference type="GO" id="GO:0005737">
    <property type="term" value="C:cytoplasm"/>
    <property type="evidence" value="ECO:0007669"/>
    <property type="project" value="TreeGrafter"/>
</dbReference>
<evidence type="ECO:0008006" key="10">
    <source>
        <dbReference type="Google" id="ProtNLM"/>
    </source>
</evidence>
<dbReference type="Gene3D" id="3.40.50.12780">
    <property type="entry name" value="N-terminal domain of ligase-like"/>
    <property type="match status" value="1"/>
</dbReference>
<gene>
    <name evidence="8" type="ORF">N7530_006150</name>
</gene>
<evidence type="ECO:0000256" key="3">
    <source>
        <dbReference type="ARBA" id="ARBA00022598"/>
    </source>
</evidence>
<keyword evidence="2" id="KW-0597">Phosphoprotein</keyword>
<proteinExistence type="inferred from homology"/>
<evidence type="ECO:0000256" key="2">
    <source>
        <dbReference type="ARBA" id="ARBA00022553"/>
    </source>
</evidence>
<comment type="caution">
    <text evidence="8">The sequence shown here is derived from an EMBL/GenBank/DDBJ whole genome shotgun (WGS) entry which is preliminary data.</text>
</comment>
<dbReference type="InterPro" id="IPR042099">
    <property type="entry name" value="ANL_N_sf"/>
</dbReference>
<reference evidence="8" key="1">
    <citation type="submission" date="2022-12" db="EMBL/GenBank/DDBJ databases">
        <authorList>
            <person name="Petersen C."/>
        </authorList>
    </citation>
    <scope>NUCLEOTIDE SEQUENCE</scope>
    <source>
        <strain evidence="8">IBT 17660</strain>
    </source>
</reference>
<organism evidence="8 9">
    <name type="scientific">Penicillium desertorum</name>
    <dbReference type="NCBI Taxonomy" id="1303715"/>
    <lineage>
        <taxon>Eukaryota</taxon>
        <taxon>Fungi</taxon>
        <taxon>Dikarya</taxon>
        <taxon>Ascomycota</taxon>
        <taxon>Pezizomycotina</taxon>
        <taxon>Eurotiomycetes</taxon>
        <taxon>Eurotiomycetidae</taxon>
        <taxon>Eurotiales</taxon>
        <taxon>Aspergillaceae</taxon>
        <taxon>Penicillium</taxon>
    </lineage>
</organism>
<dbReference type="Gene3D" id="3.30.300.30">
    <property type="match status" value="1"/>
</dbReference>
<name>A0A9W9X1F3_9EURO</name>
<feature type="domain" description="Condensation" evidence="7">
    <location>
        <begin position="862"/>
        <end position="1153"/>
    </location>
</feature>
<evidence type="ECO:0000256" key="1">
    <source>
        <dbReference type="ARBA" id="ARBA00022450"/>
    </source>
</evidence>
<evidence type="ECO:0000313" key="8">
    <source>
        <dbReference type="EMBL" id="KAJ5480641.1"/>
    </source>
</evidence>
<dbReference type="Gene3D" id="3.30.559.10">
    <property type="entry name" value="Chloramphenicol acetyltransferase-like domain"/>
    <property type="match status" value="1"/>
</dbReference>
<dbReference type="InterPro" id="IPR023213">
    <property type="entry name" value="CAT-like_dom_sf"/>
</dbReference>
<evidence type="ECO:0000313" key="9">
    <source>
        <dbReference type="Proteomes" id="UP001147760"/>
    </source>
</evidence>